<evidence type="ECO:0000313" key="1">
    <source>
        <dbReference type="EMBL" id="CCT73101.1"/>
    </source>
</evidence>
<dbReference type="HOGENOM" id="CLU_1288995_0_0_1"/>
<gene>
    <name evidence="1" type="ORF">FFUJ_12920</name>
</gene>
<dbReference type="RefSeq" id="XP_023435179.1">
    <property type="nucleotide sequence ID" value="XM_023567774.1"/>
</dbReference>
<sequence length="214" mass="24069">MSATGTVRDTKHGSIGEVEAGKGVITRYADGRPTRFTFKTKFDRPPRVQITPIFIDPKSAFKQYWIYHLAPSGDQAVDESGFYLGCCGETVGIHLAGTSRRSRVCYPIFWEIARDSFNDLNKILGLNEAIDKLLDFDYEAESSNGWSIEQKIWGVRVAIDILEDILDSPDVAEAFRLGKESAENWVEHAHLLKPGMNVSPYMSAMQDPLYPCRM</sequence>
<reference evidence="2" key="1">
    <citation type="journal article" date="2013" name="PLoS Pathog.">
        <title>Deciphering the cryptic genome: genome-wide analyses of the rice pathogen Fusarium fujikuroi reveal complex regulation of secondary metabolism and novel metabolites.</title>
        <authorList>
            <person name="Wiemann P."/>
            <person name="Sieber C.M."/>
            <person name="von Bargen K.W."/>
            <person name="Studt L."/>
            <person name="Niehaus E.M."/>
            <person name="Espino J.J."/>
            <person name="Huss K."/>
            <person name="Michielse C.B."/>
            <person name="Albermann S."/>
            <person name="Wagner D."/>
            <person name="Bergner S.V."/>
            <person name="Connolly L.R."/>
            <person name="Fischer A."/>
            <person name="Reuter G."/>
            <person name="Kleigrewe K."/>
            <person name="Bald T."/>
            <person name="Wingfield B.D."/>
            <person name="Ophir R."/>
            <person name="Freeman S."/>
            <person name="Hippler M."/>
            <person name="Smith K.M."/>
            <person name="Brown D.W."/>
            <person name="Proctor R.H."/>
            <person name="Munsterkotter M."/>
            <person name="Freitag M."/>
            <person name="Humpf H.U."/>
            <person name="Guldener U."/>
            <person name="Tudzynski B."/>
        </authorList>
    </citation>
    <scope>NUCLEOTIDE SEQUENCE [LARGE SCALE GENOMIC DNA]</scope>
    <source>
        <strain evidence="2">CBS 195.34 / IMI 58289 / NRRL A-6831</strain>
    </source>
</reference>
<dbReference type="VEuPathDB" id="FungiDB:FFUJ_12920"/>
<dbReference type="GeneID" id="35406376"/>
<keyword evidence="2" id="KW-1185">Reference proteome</keyword>
<dbReference type="EMBL" id="HF679030">
    <property type="protein sequence ID" value="CCT73101.1"/>
    <property type="molecule type" value="Genomic_DNA"/>
</dbReference>
<dbReference type="Proteomes" id="UP000016800">
    <property type="component" value="Chromosome VIII"/>
</dbReference>
<name>S0EDV7_GIBF5</name>
<protein>
    <submittedName>
        <fullName evidence="1">Uncharacterized protein</fullName>
    </submittedName>
</protein>
<proteinExistence type="predicted"/>
<dbReference type="AlphaFoldDB" id="S0EDV7"/>
<evidence type="ECO:0000313" key="2">
    <source>
        <dbReference type="Proteomes" id="UP000016800"/>
    </source>
</evidence>
<organism evidence="1 2">
    <name type="scientific">Gibberella fujikuroi (strain CBS 195.34 / IMI 58289 / NRRL A-6831)</name>
    <name type="common">Bakanae and foot rot disease fungus</name>
    <name type="synonym">Fusarium fujikuroi</name>
    <dbReference type="NCBI Taxonomy" id="1279085"/>
    <lineage>
        <taxon>Eukaryota</taxon>
        <taxon>Fungi</taxon>
        <taxon>Dikarya</taxon>
        <taxon>Ascomycota</taxon>
        <taxon>Pezizomycotina</taxon>
        <taxon>Sordariomycetes</taxon>
        <taxon>Hypocreomycetidae</taxon>
        <taxon>Hypocreales</taxon>
        <taxon>Nectriaceae</taxon>
        <taxon>Fusarium</taxon>
        <taxon>Fusarium fujikuroi species complex</taxon>
    </lineage>
</organism>
<accession>S0EDV7</accession>